<dbReference type="GO" id="GO:0006508">
    <property type="term" value="P:proteolysis"/>
    <property type="evidence" value="ECO:0007669"/>
    <property type="project" value="UniProtKB-KW"/>
</dbReference>
<keyword evidence="10" id="KW-0482">Metalloprotease</keyword>
<dbReference type="GO" id="GO:0046872">
    <property type="term" value="F:metal ion binding"/>
    <property type="evidence" value="ECO:0007669"/>
    <property type="project" value="UniProtKB-KW"/>
</dbReference>
<evidence type="ECO:0000256" key="10">
    <source>
        <dbReference type="ARBA" id="ARBA00023049"/>
    </source>
</evidence>
<feature type="domain" description="Peptidase M50" evidence="13">
    <location>
        <begin position="132"/>
        <end position="184"/>
    </location>
</feature>
<dbReference type="GO" id="GO:0008237">
    <property type="term" value="F:metallopeptidase activity"/>
    <property type="evidence" value="ECO:0007669"/>
    <property type="project" value="UniProtKB-KW"/>
</dbReference>
<dbReference type="CDD" id="cd06164">
    <property type="entry name" value="S2P-M50_SpoIVFB_CBS"/>
    <property type="match status" value="1"/>
</dbReference>
<dbReference type="EMBL" id="BARS01009923">
    <property type="protein sequence ID" value="GAF81486.1"/>
    <property type="molecule type" value="Genomic_DNA"/>
</dbReference>
<evidence type="ECO:0000256" key="4">
    <source>
        <dbReference type="ARBA" id="ARBA00022670"/>
    </source>
</evidence>
<proteinExistence type="inferred from homology"/>
<keyword evidence="9 12" id="KW-1133">Transmembrane helix</keyword>
<evidence type="ECO:0000256" key="12">
    <source>
        <dbReference type="SAM" id="Phobius"/>
    </source>
</evidence>
<comment type="cofactor">
    <cofactor evidence="1">
        <name>Zn(2+)</name>
        <dbReference type="ChEBI" id="CHEBI:29105"/>
    </cofactor>
</comment>
<comment type="subcellular location">
    <subcellularLocation>
        <location evidence="2">Membrane</location>
        <topology evidence="2">Multi-pass membrane protein</topology>
    </subcellularLocation>
</comment>
<feature type="transmembrane region" description="Helical" evidence="12">
    <location>
        <begin position="102"/>
        <end position="124"/>
    </location>
</feature>
<feature type="domain" description="Peptidase M50" evidence="13">
    <location>
        <begin position="50"/>
        <end position="126"/>
    </location>
</feature>
<organism evidence="14">
    <name type="scientific">marine sediment metagenome</name>
    <dbReference type="NCBI Taxonomy" id="412755"/>
    <lineage>
        <taxon>unclassified sequences</taxon>
        <taxon>metagenomes</taxon>
        <taxon>ecological metagenomes</taxon>
    </lineage>
</organism>
<comment type="caution">
    <text evidence="14">The sequence shown here is derived from an EMBL/GenBank/DDBJ whole genome shotgun (WGS) entry which is preliminary data.</text>
</comment>
<keyword evidence="6" id="KW-0479">Metal-binding</keyword>
<comment type="similarity">
    <text evidence="3">Belongs to the peptidase M50B family.</text>
</comment>
<feature type="transmembrane region" description="Helical" evidence="12">
    <location>
        <begin position="41"/>
        <end position="60"/>
    </location>
</feature>
<evidence type="ECO:0000256" key="3">
    <source>
        <dbReference type="ARBA" id="ARBA00007931"/>
    </source>
</evidence>
<keyword evidence="5 12" id="KW-0812">Transmembrane</keyword>
<name>X0T2E2_9ZZZZ</name>
<evidence type="ECO:0000259" key="13">
    <source>
        <dbReference type="Pfam" id="PF02163"/>
    </source>
</evidence>
<dbReference type="Pfam" id="PF02163">
    <property type="entry name" value="Peptidase_M50"/>
    <property type="match status" value="2"/>
</dbReference>
<protein>
    <recommendedName>
        <fullName evidence="13">Peptidase M50 domain-containing protein</fullName>
    </recommendedName>
</protein>
<dbReference type="AlphaFoldDB" id="X0T2E2"/>
<keyword evidence="11 12" id="KW-0472">Membrane</keyword>
<feature type="transmembrane region" description="Helical" evidence="12">
    <location>
        <begin position="17"/>
        <end position="34"/>
    </location>
</feature>
<evidence type="ECO:0000256" key="9">
    <source>
        <dbReference type="ARBA" id="ARBA00022989"/>
    </source>
</evidence>
<dbReference type="GO" id="GO:0016020">
    <property type="term" value="C:membrane"/>
    <property type="evidence" value="ECO:0007669"/>
    <property type="project" value="UniProtKB-SubCell"/>
</dbReference>
<keyword evidence="4" id="KW-0645">Protease</keyword>
<reference evidence="14" key="1">
    <citation type="journal article" date="2014" name="Front. Microbiol.">
        <title>High frequency of phylogenetically diverse reductive dehalogenase-homologous genes in deep subseafloor sedimentary metagenomes.</title>
        <authorList>
            <person name="Kawai M."/>
            <person name="Futagami T."/>
            <person name="Toyoda A."/>
            <person name="Takaki Y."/>
            <person name="Nishi S."/>
            <person name="Hori S."/>
            <person name="Arai W."/>
            <person name="Tsubouchi T."/>
            <person name="Morono Y."/>
            <person name="Uchiyama I."/>
            <person name="Ito T."/>
            <person name="Fujiyama A."/>
            <person name="Inagaki F."/>
            <person name="Takami H."/>
        </authorList>
    </citation>
    <scope>NUCLEOTIDE SEQUENCE</scope>
    <source>
        <strain evidence="14">Expedition CK06-06</strain>
    </source>
</reference>
<evidence type="ECO:0000256" key="8">
    <source>
        <dbReference type="ARBA" id="ARBA00022833"/>
    </source>
</evidence>
<sequence>MGGTINLGKVFGIQLRLHYSWFIIFAFLTLALVSPDWSSPFAWVIGIVTCLLFFASVLAHELAHSLVGRANGIPVISITLFIFGGMAMMAKEAARPKAELKMAAAGPACSAAIGGICFLIWSFASGMPLLVARMVLWLMVMNFGLAIFNLVPGFPLDGGRIFRALIWRRSGDFRRATRIATRVGQGV</sequence>
<keyword evidence="8" id="KW-0862">Zinc</keyword>
<dbReference type="InterPro" id="IPR008915">
    <property type="entry name" value="Peptidase_M50"/>
</dbReference>
<evidence type="ECO:0000256" key="7">
    <source>
        <dbReference type="ARBA" id="ARBA00022801"/>
    </source>
</evidence>
<feature type="transmembrane region" description="Helical" evidence="12">
    <location>
        <begin position="72"/>
        <end position="90"/>
    </location>
</feature>
<accession>X0T2E2</accession>
<keyword evidence="7" id="KW-0378">Hydrolase</keyword>
<gene>
    <name evidence="14" type="ORF">S01H1_18544</name>
</gene>
<dbReference type="PANTHER" id="PTHR39188:SF3">
    <property type="entry name" value="STAGE IV SPORULATION PROTEIN FB"/>
    <property type="match status" value="1"/>
</dbReference>
<dbReference type="PANTHER" id="PTHR39188">
    <property type="entry name" value="MEMBRANE-ASSOCIATED ZINC METALLOPROTEASE M50B"/>
    <property type="match status" value="1"/>
</dbReference>
<evidence type="ECO:0000256" key="2">
    <source>
        <dbReference type="ARBA" id="ARBA00004141"/>
    </source>
</evidence>
<feature type="non-terminal residue" evidence="14">
    <location>
        <position position="187"/>
    </location>
</feature>
<evidence type="ECO:0000256" key="6">
    <source>
        <dbReference type="ARBA" id="ARBA00022723"/>
    </source>
</evidence>
<evidence type="ECO:0000256" key="11">
    <source>
        <dbReference type="ARBA" id="ARBA00023136"/>
    </source>
</evidence>
<evidence type="ECO:0000256" key="5">
    <source>
        <dbReference type="ARBA" id="ARBA00022692"/>
    </source>
</evidence>
<evidence type="ECO:0000313" key="14">
    <source>
        <dbReference type="EMBL" id="GAF81486.1"/>
    </source>
</evidence>
<feature type="transmembrane region" description="Helical" evidence="12">
    <location>
        <begin position="130"/>
        <end position="151"/>
    </location>
</feature>
<evidence type="ECO:0000256" key="1">
    <source>
        <dbReference type="ARBA" id="ARBA00001947"/>
    </source>
</evidence>